<protein>
    <submittedName>
        <fullName evidence="2">Uncharacterized protein YdeI (YjbR/CyaY-like superfamily)</fullName>
    </submittedName>
</protein>
<name>A0A3L9YVL9_9FLAO</name>
<dbReference type="OrthoDB" id="214150at2"/>
<dbReference type="InterPro" id="IPR016786">
    <property type="entry name" value="YdeI_bac"/>
</dbReference>
<dbReference type="Proteomes" id="UP000271339">
    <property type="component" value="Unassembled WGS sequence"/>
</dbReference>
<dbReference type="SUPFAM" id="SSF159888">
    <property type="entry name" value="YdhG-like"/>
    <property type="match status" value="1"/>
</dbReference>
<evidence type="ECO:0000313" key="2">
    <source>
        <dbReference type="EMBL" id="RMA64716.1"/>
    </source>
</evidence>
<evidence type="ECO:0000259" key="1">
    <source>
        <dbReference type="Pfam" id="PF08818"/>
    </source>
</evidence>
<dbReference type="InterPro" id="IPR014922">
    <property type="entry name" value="YdhG-like"/>
</dbReference>
<dbReference type="RefSeq" id="WP_121907151.1">
    <property type="nucleotide sequence ID" value="NZ_REFC01000012.1"/>
</dbReference>
<comment type="caution">
    <text evidence="2">The sequence shown here is derived from an EMBL/GenBank/DDBJ whole genome shotgun (WGS) entry which is preliminary data.</text>
</comment>
<dbReference type="Gene3D" id="3.90.1150.200">
    <property type="match status" value="1"/>
</dbReference>
<feature type="domain" description="YdhG-like" evidence="1">
    <location>
        <begin position="17"/>
        <end position="113"/>
    </location>
</feature>
<dbReference type="EMBL" id="REFC01000012">
    <property type="protein sequence ID" value="RMA64716.1"/>
    <property type="molecule type" value="Genomic_DNA"/>
</dbReference>
<keyword evidence="3" id="KW-1185">Reference proteome</keyword>
<sequence length="198" mass="22606">MSDKKKIDSYIKKHSLWTEELMLLRTLFNASELIEEVKWGAPAYTLNGKNVAGLAAFKNYMGIWFHQGVFLKDKTNKLVNAQEGITKAMRQWRFGKGDAIDAQLVTAYINEAIENSRAGKEVKVERKTGVVLSTELKNALKEDVSFNEAFKKLTPGKQREYAQHIDEAKREATKLSRLEKIIPMILEGQGLHDRYKNC</sequence>
<dbReference type="Pfam" id="PF13376">
    <property type="entry name" value="OmdA"/>
    <property type="match status" value="1"/>
</dbReference>
<accession>A0A3L9YVL9</accession>
<evidence type="ECO:0000313" key="3">
    <source>
        <dbReference type="Proteomes" id="UP000271339"/>
    </source>
</evidence>
<organism evidence="2 3">
    <name type="scientific">Ulvibacter antarcticus</name>
    <dbReference type="NCBI Taxonomy" id="442714"/>
    <lineage>
        <taxon>Bacteria</taxon>
        <taxon>Pseudomonadati</taxon>
        <taxon>Bacteroidota</taxon>
        <taxon>Flavobacteriia</taxon>
        <taxon>Flavobacteriales</taxon>
        <taxon>Flavobacteriaceae</taxon>
        <taxon>Ulvibacter</taxon>
    </lineage>
</organism>
<dbReference type="PIRSF" id="PIRSF021308">
    <property type="entry name" value="UCP021308"/>
    <property type="match status" value="1"/>
</dbReference>
<dbReference type="Pfam" id="PF08818">
    <property type="entry name" value="DUF1801"/>
    <property type="match status" value="1"/>
</dbReference>
<gene>
    <name evidence="2" type="ORF">BXY75_1596</name>
</gene>
<dbReference type="AlphaFoldDB" id="A0A3L9YVL9"/>
<reference evidence="2 3" key="1">
    <citation type="submission" date="2018-10" db="EMBL/GenBank/DDBJ databases">
        <title>Genomic Encyclopedia of Archaeal and Bacterial Type Strains, Phase II (KMG-II): from individual species to whole genera.</title>
        <authorList>
            <person name="Goeker M."/>
        </authorList>
    </citation>
    <scope>NUCLEOTIDE SEQUENCE [LARGE SCALE GENOMIC DNA]</scope>
    <source>
        <strain evidence="2 3">DSM 23424</strain>
    </source>
</reference>
<proteinExistence type="predicted"/>